<protein>
    <submittedName>
        <fullName evidence="1">Uncharacterized protein</fullName>
    </submittedName>
</protein>
<organism evidence="1">
    <name type="scientific">human gut metagenome</name>
    <dbReference type="NCBI Taxonomy" id="408170"/>
    <lineage>
        <taxon>unclassified sequences</taxon>
        <taxon>metagenomes</taxon>
        <taxon>organismal metagenomes</taxon>
    </lineage>
</organism>
<reference evidence="1" key="1">
    <citation type="submission" date="2013-12" db="EMBL/GenBank/DDBJ databases">
        <title>A Varibaculum cambriense genome reconstructed from a premature infant gut community with otherwise low bacterial novelty that shifts toward anaerobic metabolism during the third week of life.</title>
        <authorList>
            <person name="Brown C.T."/>
            <person name="Sharon I."/>
            <person name="Thomas B.C."/>
            <person name="Castelle C.J."/>
            <person name="Morowitz M.J."/>
            <person name="Banfield J.F."/>
        </authorList>
    </citation>
    <scope>NUCLEOTIDE SEQUENCE</scope>
</reference>
<dbReference type="AlphaFoldDB" id="W1YF55"/>
<sequence length="74" mass="8471">MTTAFATEARGRVSAYNLYCLTPAGNSLKAGFVNLYTRSSLDLRYKSIIRYSIELCQQDGHVSFVKTQFYRYTL</sequence>
<comment type="caution">
    <text evidence="1">The sequence shown here is derived from an EMBL/GenBank/DDBJ whole genome shotgun (WGS) entry which is preliminary data.</text>
</comment>
<proteinExistence type="predicted"/>
<evidence type="ECO:0000313" key="1">
    <source>
        <dbReference type="EMBL" id="ETJ41132.1"/>
    </source>
</evidence>
<dbReference type="EMBL" id="AZMM01004941">
    <property type="protein sequence ID" value="ETJ41132.1"/>
    <property type="molecule type" value="Genomic_DNA"/>
</dbReference>
<accession>W1YF55</accession>
<gene>
    <name evidence="1" type="ORF">Q604_UNBC04941G0001</name>
</gene>
<name>W1YF55_9ZZZZ</name>
<feature type="non-terminal residue" evidence="1">
    <location>
        <position position="74"/>
    </location>
</feature>